<feature type="non-terminal residue" evidence="2">
    <location>
        <position position="1"/>
    </location>
</feature>
<dbReference type="InterPro" id="IPR029056">
    <property type="entry name" value="Ribokinase-like"/>
</dbReference>
<dbReference type="GO" id="GO:0005829">
    <property type="term" value="C:cytosol"/>
    <property type="evidence" value="ECO:0007669"/>
    <property type="project" value="TreeGrafter"/>
</dbReference>
<feature type="domain" description="Carbohydrate kinase PfkB" evidence="1">
    <location>
        <begin position="31"/>
        <end position="267"/>
    </location>
</feature>
<dbReference type="EMBL" id="BARU01026422">
    <property type="protein sequence ID" value="GAH76103.1"/>
    <property type="molecule type" value="Genomic_DNA"/>
</dbReference>
<comment type="caution">
    <text evidence="2">The sequence shown here is derived from an EMBL/GenBank/DDBJ whole genome shotgun (WGS) entry which is preliminary data.</text>
</comment>
<sequence length="272" mass="29057">GDFDLSAAADWIKEIESLSYEKTISGFSNMKIAVLGDVMLDEWVFGTADRISPEAPVPVVKVNRKISTLGGAGNSARHLAGFGAEVRLVGVTGKNGPAIDVMRLVEEAGIQSQGLLAAENRITTVKRRTFAHGQQIMREDREVTEPVYGAVEEELIQSSLHALERSDGMLVSDYGKGTVSINVVQSVIDKAIAWDKWVVVDPKGANFDKYTGCSVVKPNALEASVATKTSRDSYFAAGKILLQDLGCEAVAITKGSDGISLFLKGGASVHFP</sequence>
<dbReference type="InterPro" id="IPR011611">
    <property type="entry name" value="PfkB_dom"/>
</dbReference>
<evidence type="ECO:0000313" key="2">
    <source>
        <dbReference type="EMBL" id="GAH76103.1"/>
    </source>
</evidence>
<gene>
    <name evidence="2" type="ORF">S03H2_42444</name>
</gene>
<organism evidence="2">
    <name type="scientific">marine sediment metagenome</name>
    <dbReference type="NCBI Taxonomy" id="412755"/>
    <lineage>
        <taxon>unclassified sequences</taxon>
        <taxon>metagenomes</taxon>
        <taxon>ecological metagenomes</taxon>
    </lineage>
</organism>
<reference evidence="2" key="1">
    <citation type="journal article" date="2014" name="Front. Microbiol.">
        <title>High frequency of phylogenetically diverse reductive dehalogenase-homologous genes in deep subseafloor sedimentary metagenomes.</title>
        <authorList>
            <person name="Kawai M."/>
            <person name="Futagami T."/>
            <person name="Toyoda A."/>
            <person name="Takaki Y."/>
            <person name="Nishi S."/>
            <person name="Hori S."/>
            <person name="Arai W."/>
            <person name="Tsubouchi T."/>
            <person name="Morono Y."/>
            <person name="Uchiyama I."/>
            <person name="Ito T."/>
            <person name="Fujiyama A."/>
            <person name="Inagaki F."/>
            <person name="Takami H."/>
        </authorList>
    </citation>
    <scope>NUCLEOTIDE SEQUENCE</scope>
    <source>
        <strain evidence="2">Expedition CK06-06</strain>
    </source>
</reference>
<dbReference type="Pfam" id="PF00294">
    <property type="entry name" value="PfkB"/>
    <property type="match status" value="1"/>
</dbReference>
<dbReference type="GO" id="GO:0033785">
    <property type="term" value="F:heptose 7-phosphate kinase activity"/>
    <property type="evidence" value="ECO:0007669"/>
    <property type="project" value="TreeGrafter"/>
</dbReference>
<dbReference type="GO" id="GO:0033786">
    <property type="term" value="F:heptose-1-phosphate adenylyltransferase activity"/>
    <property type="evidence" value="ECO:0007669"/>
    <property type="project" value="TreeGrafter"/>
</dbReference>
<evidence type="ECO:0000259" key="1">
    <source>
        <dbReference type="Pfam" id="PF00294"/>
    </source>
</evidence>
<accession>X1K1Z7</accession>
<dbReference type="SUPFAM" id="SSF53613">
    <property type="entry name" value="Ribokinase-like"/>
    <property type="match status" value="1"/>
</dbReference>
<dbReference type="AlphaFoldDB" id="X1K1Z7"/>
<protein>
    <recommendedName>
        <fullName evidence="1">Carbohydrate kinase PfkB domain-containing protein</fullName>
    </recommendedName>
</protein>
<dbReference type="PANTHER" id="PTHR46969:SF1">
    <property type="entry name" value="BIFUNCTIONAL PROTEIN HLDE"/>
    <property type="match status" value="1"/>
</dbReference>
<feature type="non-terminal residue" evidence="2">
    <location>
        <position position="272"/>
    </location>
</feature>
<dbReference type="Gene3D" id="3.40.1190.20">
    <property type="match status" value="1"/>
</dbReference>
<proteinExistence type="predicted"/>
<dbReference type="PANTHER" id="PTHR46969">
    <property type="entry name" value="BIFUNCTIONAL PROTEIN HLDE"/>
    <property type="match status" value="1"/>
</dbReference>
<name>X1K1Z7_9ZZZZ</name>